<dbReference type="OrthoDB" id="1658288at2759"/>
<dbReference type="PANTHER" id="PTHR46082">
    <property type="entry name" value="ATP/GTP-BINDING PROTEIN-RELATED"/>
    <property type="match status" value="1"/>
</dbReference>
<name>A0A9P8W928_9HYPO</name>
<evidence type="ECO:0000313" key="4">
    <source>
        <dbReference type="Proteomes" id="UP000777438"/>
    </source>
</evidence>
<gene>
    <name evidence="3" type="ORF">B0T10DRAFT_483914</name>
</gene>
<feature type="domain" description="Nucleoside phosphorylase" evidence="2">
    <location>
        <begin position="424"/>
        <end position="692"/>
    </location>
</feature>
<keyword evidence="4" id="KW-1185">Reference proteome</keyword>
<reference evidence="3 4" key="1">
    <citation type="journal article" date="2021" name="Nat. Commun.">
        <title>Genetic determinants of endophytism in the Arabidopsis root mycobiome.</title>
        <authorList>
            <person name="Mesny F."/>
            <person name="Miyauchi S."/>
            <person name="Thiergart T."/>
            <person name="Pickel B."/>
            <person name="Atanasova L."/>
            <person name="Karlsson M."/>
            <person name="Huettel B."/>
            <person name="Barry K.W."/>
            <person name="Haridas S."/>
            <person name="Chen C."/>
            <person name="Bauer D."/>
            <person name="Andreopoulos W."/>
            <person name="Pangilinan J."/>
            <person name="LaButti K."/>
            <person name="Riley R."/>
            <person name="Lipzen A."/>
            <person name="Clum A."/>
            <person name="Drula E."/>
            <person name="Henrissat B."/>
            <person name="Kohler A."/>
            <person name="Grigoriev I.V."/>
            <person name="Martin F.M."/>
            <person name="Hacquard S."/>
        </authorList>
    </citation>
    <scope>NUCLEOTIDE SEQUENCE [LARGE SCALE GENOMIC DNA]</scope>
    <source>
        <strain evidence="3 4">MPI-CAGE-CH-0241</strain>
    </source>
</reference>
<comment type="caution">
    <text evidence="3">The sequence shown here is derived from an EMBL/GenBank/DDBJ whole genome shotgun (WGS) entry which is preliminary data.</text>
</comment>
<dbReference type="EMBL" id="JAGPYM010000007">
    <property type="protein sequence ID" value="KAH6892554.1"/>
    <property type="molecule type" value="Genomic_DNA"/>
</dbReference>
<feature type="region of interest" description="Disordered" evidence="1">
    <location>
        <begin position="255"/>
        <end position="338"/>
    </location>
</feature>
<feature type="compositionally biased region" description="Polar residues" evidence="1">
    <location>
        <begin position="388"/>
        <end position="406"/>
    </location>
</feature>
<dbReference type="GO" id="GO:0003824">
    <property type="term" value="F:catalytic activity"/>
    <property type="evidence" value="ECO:0007669"/>
    <property type="project" value="InterPro"/>
</dbReference>
<dbReference type="GO" id="GO:0009116">
    <property type="term" value="P:nucleoside metabolic process"/>
    <property type="evidence" value="ECO:0007669"/>
    <property type="project" value="InterPro"/>
</dbReference>
<dbReference type="Pfam" id="PF01048">
    <property type="entry name" value="PNP_UDP_1"/>
    <property type="match status" value="1"/>
</dbReference>
<proteinExistence type="predicted"/>
<evidence type="ECO:0000313" key="3">
    <source>
        <dbReference type="EMBL" id="KAH6892554.1"/>
    </source>
</evidence>
<evidence type="ECO:0000256" key="1">
    <source>
        <dbReference type="SAM" id="MobiDB-lite"/>
    </source>
</evidence>
<dbReference type="Gene3D" id="3.40.50.1580">
    <property type="entry name" value="Nucleoside phosphorylase domain"/>
    <property type="match status" value="1"/>
</dbReference>
<accession>A0A9P8W928</accession>
<organism evidence="3 4">
    <name type="scientific">Thelonectria olida</name>
    <dbReference type="NCBI Taxonomy" id="1576542"/>
    <lineage>
        <taxon>Eukaryota</taxon>
        <taxon>Fungi</taxon>
        <taxon>Dikarya</taxon>
        <taxon>Ascomycota</taxon>
        <taxon>Pezizomycotina</taxon>
        <taxon>Sordariomycetes</taxon>
        <taxon>Hypocreomycetidae</taxon>
        <taxon>Hypocreales</taxon>
        <taxon>Nectriaceae</taxon>
        <taxon>Thelonectria</taxon>
    </lineage>
</organism>
<dbReference type="InterPro" id="IPR053137">
    <property type="entry name" value="NLR-like"/>
</dbReference>
<feature type="compositionally biased region" description="Polar residues" evidence="1">
    <location>
        <begin position="319"/>
        <end position="334"/>
    </location>
</feature>
<dbReference type="SUPFAM" id="SSF53167">
    <property type="entry name" value="Purine and uridine phosphorylases"/>
    <property type="match status" value="1"/>
</dbReference>
<dbReference type="InterPro" id="IPR000845">
    <property type="entry name" value="Nucleoside_phosphorylase_d"/>
</dbReference>
<sequence length="699" mass="77851">MDTQHLVDFLRNTRHLDTDITSTIQHSYSQLELNPHKSREKSKALQISRKGRGSIRQEYQSNDFFWKALGPWAAFPRSSVTILQGTQHSRDWVEEIAIKTTELIETKRVPLAWALNVLAKPGDGEEPRGFTGQDIVAQCCLQFLRWNPALHRRSILEICLKKCETATTELEWFEVLAYFIETLDEVYIIVDLDVMGRGISSAAVWPTALEAMFRNFSARDVHCVVKVILLTCTAPDLRGDSPDINVIRVPQKNNGILRREHPSRRPSSTQESDFHSAEVWLQNVGRERPKRAQSPTTREDGDSSHGDTVTMRASKRSKPSNSQQPGDISATVHTPTPAYRHDQVAIESSRRFPPQLQPLEKEGQKPPDLQLQSSNQASGDERVDGSENHPQSRSLTDPSAPATMQPSVMNLRQLSRPPDRDAFEIAVICALPLEADALEALFDRHWDEEEYPYGKARGDPNAYSAGVLGRHNVVLAHMPNMGTASAAIAATSCRTSFPNIRLALVVGICGGVPLSLTGQKMNLGDVVVSDGVVQYDLGRRLPNQFLRKDTLLDSLGRPNMEIRTQLATLKGIRGRRNMEKRMAEYLGVLRRDPELAADRPRAGSDMPFEVAPPVVHFGLIASGNTVMKSGEDRDKIAEAAQVIAFEMEGAGVWDVFPCVVIKGVCDFADSRKNKEWQRYAAATAAACAKAFLDRWVLQV</sequence>
<evidence type="ECO:0000259" key="2">
    <source>
        <dbReference type="Pfam" id="PF01048"/>
    </source>
</evidence>
<dbReference type="AlphaFoldDB" id="A0A9P8W928"/>
<dbReference type="PANTHER" id="PTHR46082:SF6">
    <property type="entry name" value="AAA+ ATPASE DOMAIN-CONTAINING PROTEIN-RELATED"/>
    <property type="match status" value="1"/>
</dbReference>
<protein>
    <submittedName>
        <fullName evidence="3">Nucleoside phosphorylase domain-containing protein</fullName>
    </submittedName>
</protein>
<dbReference type="Proteomes" id="UP000777438">
    <property type="component" value="Unassembled WGS sequence"/>
</dbReference>
<dbReference type="InterPro" id="IPR035994">
    <property type="entry name" value="Nucleoside_phosphorylase_sf"/>
</dbReference>
<feature type="region of interest" description="Disordered" evidence="1">
    <location>
        <begin position="356"/>
        <end position="406"/>
    </location>
</feature>